<sequence length="135" mass="14334">MATDDRRNEDARFPVARYEFPTETLPAIGVTAQTETLGNINGTIEALEIVIADTTDGVTFTVTITSATGATLFSEASLADNQTHYKVALSNKATQDADFNPIPVNSTLTVTVTPNASPDAAGNNTVDVQVIIYVR</sequence>
<protein>
    <submittedName>
        <fullName evidence="1">Uncharacterized protein</fullName>
    </submittedName>
</protein>
<evidence type="ECO:0000313" key="1">
    <source>
        <dbReference type="EMBL" id="KKN19564.1"/>
    </source>
</evidence>
<dbReference type="AlphaFoldDB" id="A0A0F9NNT6"/>
<proteinExistence type="predicted"/>
<organism evidence="1">
    <name type="scientific">marine sediment metagenome</name>
    <dbReference type="NCBI Taxonomy" id="412755"/>
    <lineage>
        <taxon>unclassified sequences</taxon>
        <taxon>metagenomes</taxon>
        <taxon>ecological metagenomes</taxon>
    </lineage>
</organism>
<dbReference type="EMBL" id="LAZR01003323">
    <property type="protein sequence ID" value="KKN19564.1"/>
    <property type="molecule type" value="Genomic_DNA"/>
</dbReference>
<comment type="caution">
    <text evidence="1">The sequence shown here is derived from an EMBL/GenBank/DDBJ whole genome shotgun (WGS) entry which is preliminary data.</text>
</comment>
<accession>A0A0F9NNT6</accession>
<reference evidence="1" key="1">
    <citation type="journal article" date="2015" name="Nature">
        <title>Complex archaea that bridge the gap between prokaryotes and eukaryotes.</title>
        <authorList>
            <person name="Spang A."/>
            <person name="Saw J.H."/>
            <person name="Jorgensen S.L."/>
            <person name="Zaremba-Niedzwiedzka K."/>
            <person name="Martijn J."/>
            <person name="Lind A.E."/>
            <person name="van Eijk R."/>
            <person name="Schleper C."/>
            <person name="Guy L."/>
            <person name="Ettema T.J."/>
        </authorList>
    </citation>
    <scope>NUCLEOTIDE SEQUENCE</scope>
</reference>
<gene>
    <name evidence="1" type="ORF">LCGC14_0944500</name>
</gene>
<name>A0A0F9NNT6_9ZZZZ</name>